<dbReference type="Gene3D" id="3.40.50.1220">
    <property type="entry name" value="TPP-binding domain"/>
    <property type="match status" value="1"/>
</dbReference>
<evidence type="ECO:0000256" key="4">
    <source>
        <dbReference type="PROSITE-ProRule" id="PRU00236"/>
    </source>
</evidence>
<dbReference type="GO" id="GO:0017136">
    <property type="term" value="F:histone deacetylase activity, NAD-dependent"/>
    <property type="evidence" value="ECO:0007669"/>
    <property type="project" value="TreeGrafter"/>
</dbReference>
<feature type="active site" description="Proton acceptor" evidence="4">
    <location>
        <position position="162"/>
    </location>
</feature>
<comment type="caution">
    <text evidence="6">The sequence shown here is derived from an EMBL/GenBank/DDBJ whole genome shotgun (WGS) entry which is preliminary data.</text>
</comment>
<sequence>MSLFSNFRLVRLEKSLGHCLCGAPEGKTTSPGRAAPTILIDRASCDSFKAYLKSSKRILALVGAGISSASGIGTYVGEGGYWRTHNVRRLGTYGAFREDPSLVWWFYSDRRREAMRAHPNKGHLIFAELARLRGNDMLTVCQNIDELCPRAGQPEASTIYLHGDMFTFKCSSETCTYTRPDNSDPIVPALTLPSTHSISDPSYPLPQIPEESVPRCPDCSSLLRPAVTWFGEAMPPDRVKRIDDWLQSKATVDLVLVIGTAATVHPILSLVTEARKQGAKVCVVNPDRESAEKVGGIDEENCWFKGGAEEILPVIFEGAAGNTGDGPS</sequence>
<dbReference type="AlphaFoldDB" id="A0A2B7WFZ1"/>
<dbReference type="PANTHER" id="PTHR11085">
    <property type="entry name" value="NAD-DEPENDENT PROTEIN DEACYLASE SIRTUIN-5, MITOCHONDRIAL-RELATED"/>
    <property type="match status" value="1"/>
</dbReference>
<protein>
    <recommendedName>
        <fullName evidence="5">Deacetylase sirtuin-type domain-containing protein</fullName>
    </recommendedName>
</protein>
<organism evidence="6 7">
    <name type="scientific">Helicocarpus griseus UAMH5409</name>
    <dbReference type="NCBI Taxonomy" id="1447875"/>
    <lineage>
        <taxon>Eukaryota</taxon>
        <taxon>Fungi</taxon>
        <taxon>Dikarya</taxon>
        <taxon>Ascomycota</taxon>
        <taxon>Pezizomycotina</taxon>
        <taxon>Eurotiomycetes</taxon>
        <taxon>Eurotiomycetidae</taxon>
        <taxon>Onygenales</taxon>
        <taxon>Ajellomycetaceae</taxon>
        <taxon>Helicocarpus</taxon>
    </lineage>
</organism>
<reference evidence="6 7" key="1">
    <citation type="submission" date="2017-10" db="EMBL/GenBank/DDBJ databases">
        <title>Comparative genomics in systemic dimorphic fungi from Ajellomycetaceae.</title>
        <authorList>
            <person name="Munoz J.F."/>
            <person name="Mcewen J.G."/>
            <person name="Clay O.K."/>
            <person name="Cuomo C.A."/>
        </authorList>
    </citation>
    <scope>NUCLEOTIDE SEQUENCE [LARGE SCALE GENOMIC DNA]</scope>
    <source>
        <strain evidence="6 7">UAMH5409</strain>
    </source>
</reference>
<keyword evidence="4" id="KW-0862">Zinc</keyword>
<keyword evidence="3" id="KW-0520">NAD</keyword>
<dbReference type="InterPro" id="IPR050134">
    <property type="entry name" value="NAD-dep_sirtuin_deacylases"/>
</dbReference>
<proteinExistence type="inferred from homology"/>
<evidence type="ECO:0000259" key="5">
    <source>
        <dbReference type="PROSITE" id="PS50305"/>
    </source>
</evidence>
<dbReference type="PROSITE" id="PS50305">
    <property type="entry name" value="SIRTUIN"/>
    <property type="match status" value="1"/>
</dbReference>
<evidence type="ECO:0000256" key="1">
    <source>
        <dbReference type="ARBA" id="ARBA00006924"/>
    </source>
</evidence>
<dbReference type="SUPFAM" id="SSF52467">
    <property type="entry name" value="DHS-like NAD/FAD-binding domain"/>
    <property type="match status" value="1"/>
</dbReference>
<dbReference type="Gene3D" id="3.30.1600.10">
    <property type="entry name" value="SIR2/SIRT2 'Small Domain"/>
    <property type="match status" value="1"/>
</dbReference>
<comment type="similarity">
    <text evidence="1">Belongs to the sirtuin family. Class I subfamily.</text>
</comment>
<gene>
    <name evidence="6" type="ORF">AJ79_10026</name>
</gene>
<feature type="binding site" evidence="4">
    <location>
        <position position="170"/>
    </location>
    <ligand>
        <name>Zn(2+)</name>
        <dbReference type="ChEBI" id="CHEBI:29105"/>
    </ligand>
</feature>
<dbReference type="InterPro" id="IPR003000">
    <property type="entry name" value="Sirtuin"/>
</dbReference>
<keyword evidence="2" id="KW-0808">Transferase</keyword>
<keyword evidence="7" id="KW-1185">Reference proteome</keyword>
<dbReference type="Proteomes" id="UP000223968">
    <property type="component" value="Unassembled WGS sequence"/>
</dbReference>
<evidence type="ECO:0000313" key="7">
    <source>
        <dbReference type="Proteomes" id="UP000223968"/>
    </source>
</evidence>
<dbReference type="EMBL" id="PDNB01000340">
    <property type="protein sequence ID" value="PGG95489.1"/>
    <property type="molecule type" value="Genomic_DNA"/>
</dbReference>
<feature type="binding site" evidence="4">
    <location>
        <position position="175"/>
    </location>
    <ligand>
        <name>Zn(2+)</name>
        <dbReference type="ChEBI" id="CHEBI:29105"/>
    </ligand>
</feature>
<dbReference type="InterPro" id="IPR026591">
    <property type="entry name" value="Sirtuin_cat_small_dom_sf"/>
</dbReference>
<evidence type="ECO:0000256" key="2">
    <source>
        <dbReference type="ARBA" id="ARBA00022679"/>
    </source>
</evidence>
<evidence type="ECO:0000313" key="6">
    <source>
        <dbReference type="EMBL" id="PGG95489.1"/>
    </source>
</evidence>
<evidence type="ECO:0000256" key="3">
    <source>
        <dbReference type="ARBA" id="ARBA00023027"/>
    </source>
</evidence>
<dbReference type="PANTHER" id="PTHR11085:SF10">
    <property type="entry name" value="NAD-DEPENDENT PROTEIN DEACYLASE SIRTUIN-5, MITOCHONDRIAL-RELATED"/>
    <property type="match status" value="1"/>
</dbReference>
<dbReference type="Pfam" id="PF02146">
    <property type="entry name" value="SIR2"/>
    <property type="match status" value="1"/>
</dbReference>
<dbReference type="STRING" id="1447875.A0A2B7WFZ1"/>
<dbReference type="OrthoDB" id="424302at2759"/>
<dbReference type="GO" id="GO:0005634">
    <property type="term" value="C:nucleus"/>
    <property type="evidence" value="ECO:0007669"/>
    <property type="project" value="TreeGrafter"/>
</dbReference>
<dbReference type="InterPro" id="IPR026590">
    <property type="entry name" value="Ssirtuin_cat_dom"/>
</dbReference>
<dbReference type="GO" id="GO:0046872">
    <property type="term" value="F:metal ion binding"/>
    <property type="evidence" value="ECO:0007669"/>
    <property type="project" value="UniProtKB-KW"/>
</dbReference>
<keyword evidence="4" id="KW-0479">Metal-binding</keyword>
<name>A0A2B7WFZ1_9EURO</name>
<feature type="domain" description="Deacetylase sirtuin-type" evidence="5">
    <location>
        <begin position="38"/>
        <end position="328"/>
    </location>
</feature>
<feature type="binding site" evidence="4">
    <location>
        <position position="219"/>
    </location>
    <ligand>
        <name>Zn(2+)</name>
        <dbReference type="ChEBI" id="CHEBI:29105"/>
    </ligand>
</feature>
<accession>A0A2B7WFZ1</accession>
<dbReference type="InterPro" id="IPR029035">
    <property type="entry name" value="DHS-like_NAD/FAD-binding_dom"/>
</dbReference>
<feature type="binding site" evidence="4">
    <location>
        <position position="216"/>
    </location>
    <ligand>
        <name>Zn(2+)</name>
        <dbReference type="ChEBI" id="CHEBI:29105"/>
    </ligand>
</feature>
<dbReference type="GO" id="GO:0070403">
    <property type="term" value="F:NAD+ binding"/>
    <property type="evidence" value="ECO:0007669"/>
    <property type="project" value="InterPro"/>
</dbReference>